<keyword evidence="4" id="KW-1185">Reference proteome</keyword>
<feature type="compositionally biased region" description="Low complexity" evidence="1">
    <location>
        <begin position="258"/>
        <end position="277"/>
    </location>
</feature>
<evidence type="ECO:0000256" key="2">
    <source>
        <dbReference type="SAM" id="SignalP"/>
    </source>
</evidence>
<protein>
    <submittedName>
        <fullName evidence="3">Uncharacterized protein</fullName>
    </submittedName>
</protein>
<dbReference type="GeneID" id="68296032"/>
<dbReference type="RefSeq" id="XP_044661851.1">
    <property type="nucleotide sequence ID" value="XM_044805916.1"/>
</dbReference>
<dbReference type="Proteomes" id="UP000825890">
    <property type="component" value="Unassembled WGS sequence"/>
</dbReference>
<dbReference type="OrthoDB" id="3886018at2759"/>
<feature type="compositionally biased region" description="Polar residues" evidence="1">
    <location>
        <begin position="80"/>
        <end position="92"/>
    </location>
</feature>
<comment type="caution">
    <text evidence="3">The sequence shown here is derived from an EMBL/GenBank/DDBJ whole genome shotgun (WGS) entry which is preliminary data.</text>
</comment>
<feature type="region of interest" description="Disordered" evidence="1">
    <location>
        <begin position="80"/>
        <end position="123"/>
    </location>
</feature>
<evidence type="ECO:0000256" key="1">
    <source>
        <dbReference type="SAM" id="MobiDB-lite"/>
    </source>
</evidence>
<feature type="chain" id="PRO_5040516963" evidence="2">
    <location>
        <begin position="19"/>
        <end position="863"/>
    </location>
</feature>
<name>A0A9P3CMQ3_9PEZI</name>
<reference evidence="3 4" key="1">
    <citation type="submission" date="2021-01" db="EMBL/GenBank/DDBJ databases">
        <title>Cercospora kikuchii MAFF 305040 whole genome shotgun sequence.</title>
        <authorList>
            <person name="Kashiwa T."/>
            <person name="Suzuki T."/>
        </authorList>
    </citation>
    <scope>NUCLEOTIDE SEQUENCE [LARGE SCALE GENOMIC DNA]</scope>
    <source>
        <strain evidence="3 4">MAFF 305040</strain>
    </source>
</reference>
<organism evidence="3 4">
    <name type="scientific">Cercospora kikuchii</name>
    <dbReference type="NCBI Taxonomy" id="84275"/>
    <lineage>
        <taxon>Eukaryota</taxon>
        <taxon>Fungi</taxon>
        <taxon>Dikarya</taxon>
        <taxon>Ascomycota</taxon>
        <taxon>Pezizomycotina</taxon>
        <taxon>Dothideomycetes</taxon>
        <taxon>Dothideomycetidae</taxon>
        <taxon>Mycosphaerellales</taxon>
        <taxon>Mycosphaerellaceae</taxon>
        <taxon>Cercospora</taxon>
    </lineage>
</organism>
<feature type="compositionally biased region" description="Polar residues" evidence="1">
    <location>
        <begin position="112"/>
        <end position="123"/>
    </location>
</feature>
<accession>A0A9P3CMQ3</accession>
<feature type="region of interest" description="Disordered" evidence="1">
    <location>
        <begin position="680"/>
        <end position="704"/>
    </location>
</feature>
<proteinExistence type="predicted"/>
<feature type="region of interest" description="Disordered" evidence="1">
    <location>
        <begin position="241"/>
        <end position="277"/>
    </location>
</feature>
<feature type="compositionally biased region" description="Low complexity" evidence="1">
    <location>
        <begin position="93"/>
        <end position="111"/>
    </location>
</feature>
<sequence length="863" mass="91955">MELINGFLLLSFGLQVTAQSGLVGTGRQFSNTHGPYTNTSIPAKLTSSSPRFSSLVATTTELSPTSSTAVSSEPYILLSSTSNPATQPTDFVSTAPTTGLTSSSTTLETAPHPTSSEGSTATITIPPTFSEVTASKSAVQSQLSSIVPAMQGWIDKEDEDTSALIGSLDDLEKDARTLIAKLDNEQNKPSKHCTSSSVSILDCMIKSVTSIKTNIVSHLKGIVQTELATLASLSIGLQESTTPEATQQKSTKEKSTPETKSSQASTTSTTSTSTCTSGTSITQHYYVTCTPTTISSTKTELCQTSTSTITGCSVAVSTTVTTVSTTATLCAQSGCLSCTSVETRPSETAACVRCVTSNGRVYPPQATTVPKGVQPAGKSKRTLLTPYEFSEGPFTPEDYDNLMPHYSFFIAQLADPGLVNVPHRAAFTGGSSSALLPDYRNDRITMTVQGLYGCTSVILISRRGVYMSHLFENPGFEQYIDPNGMRVNTFDEDIAFKLFVGDEGSEPMDQHYPQFPEEPWLPNLEDVSSPGEIFDPAQRGGVRVILVTPGPESGVPNAYKYPHEIERLRDMFSRFETAETPTIPFIYTTTNNELSNNQYLSTGKILFQFDPLEAIVMEYGCPRKYAGIKVWIDHPTSLGASAWEPFYEDNWIYEHQSDDMERRQERPEACVAVSSEAAEIKPTASQSLPVPSSRGPIESSARSHSSQTVLTVTLDGVSTLITLGDSGPTTLSTITSSSIHIQGSGLPLSSTSTTSAAMITYSLPVVVTALPADATSTTSANSIDWSTIRFSYVPATPSSSEKGTPTDLLQGECDVSISRDPHGVCQWKNEKGIVQTGACPADAACSKNGAACTGGEVGSVKCT</sequence>
<evidence type="ECO:0000313" key="3">
    <source>
        <dbReference type="EMBL" id="GIZ47364.1"/>
    </source>
</evidence>
<gene>
    <name evidence="3" type="ORF">CKM354_001045700</name>
</gene>
<dbReference type="AlphaFoldDB" id="A0A9P3CMQ3"/>
<evidence type="ECO:0000313" key="4">
    <source>
        <dbReference type="Proteomes" id="UP000825890"/>
    </source>
</evidence>
<feature type="signal peptide" evidence="2">
    <location>
        <begin position="1"/>
        <end position="18"/>
    </location>
</feature>
<keyword evidence="2" id="KW-0732">Signal</keyword>
<dbReference type="EMBL" id="BOLY01000007">
    <property type="protein sequence ID" value="GIZ47364.1"/>
    <property type="molecule type" value="Genomic_DNA"/>
</dbReference>